<dbReference type="InterPro" id="IPR016024">
    <property type="entry name" value="ARM-type_fold"/>
</dbReference>
<dbReference type="InterPro" id="IPR056850">
    <property type="entry name" value="ARM_UBP34_24_USP9X_Y"/>
</dbReference>
<dbReference type="InterPro" id="IPR050164">
    <property type="entry name" value="Peptidase_C19"/>
</dbReference>
<dbReference type="Pfam" id="PF12030">
    <property type="entry name" value="DUF3517"/>
    <property type="match status" value="1"/>
</dbReference>
<dbReference type="EMBL" id="JARKHS020007233">
    <property type="protein sequence ID" value="KAK8781888.1"/>
    <property type="molecule type" value="Genomic_DNA"/>
</dbReference>
<feature type="region of interest" description="Disordered" evidence="8">
    <location>
        <begin position="551"/>
        <end position="688"/>
    </location>
</feature>
<keyword evidence="4" id="KW-0645">Protease</keyword>
<comment type="catalytic activity">
    <reaction evidence="1">
        <text>Thiol-dependent hydrolysis of ester, thioester, amide, peptide and isopeptide bonds formed by the C-terminal Gly of ubiquitin (a 76-residue protein attached to proteins as an intracellular targeting signal).</text>
        <dbReference type="EC" id="3.4.19.12"/>
    </reaction>
</comment>
<dbReference type="GO" id="GO:0004843">
    <property type="term" value="F:cysteine-type deubiquitinase activity"/>
    <property type="evidence" value="ECO:0007669"/>
    <property type="project" value="UniProtKB-EC"/>
</dbReference>
<dbReference type="GO" id="GO:0016579">
    <property type="term" value="P:protein deubiquitination"/>
    <property type="evidence" value="ECO:0007669"/>
    <property type="project" value="InterPro"/>
</dbReference>
<dbReference type="PANTHER" id="PTHR24006:SF827">
    <property type="entry name" value="UBIQUITIN CARBOXYL-TERMINAL HYDROLASE 34"/>
    <property type="match status" value="1"/>
</dbReference>
<dbReference type="Proteomes" id="UP001321473">
    <property type="component" value="Unassembled WGS sequence"/>
</dbReference>
<feature type="domain" description="USP" evidence="9">
    <location>
        <begin position="1796"/>
        <end position="2140"/>
    </location>
</feature>
<dbReference type="CDD" id="cd02659">
    <property type="entry name" value="peptidase_C19C"/>
    <property type="match status" value="1"/>
</dbReference>
<evidence type="ECO:0000256" key="8">
    <source>
        <dbReference type="SAM" id="MobiDB-lite"/>
    </source>
</evidence>
<evidence type="ECO:0000256" key="6">
    <source>
        <dbReference type="ARBA" id="ARBA00022801"/>
    </source>
</evidence>
<dbReference type="PROSITE" id="PS00973">
    <property type="entry name" value="USP_2"/>
    <property type="match status" value="1"/>
</dbReference>
<dbReference type="GO" id="GO:0006508">
    <property type="term" value="P:proteolysis"/>
    <property type="evidence" value="ECO:0007669"/>
    <property type="project" value="UniProtKB-KW"/>
</dbReference>
<dbReference type="PROSITE" id="PS00972">
    <property type="entry name" value="USP_1"/>
    <property type="match status" value="1"/>
</dbReference>
<evidence type="ECO:0000313" key="10">
    <source>
        <dbReference type="EMBL" id="KAK8781888.1"/>
    </source>
</evidence>
<organism evidence="10 11">
    <name type="scientific">Amblyomma americanum</name>
    <name type="common">Lone star tick</name>
    <dbReference type="NCBI Taxonomy" id="6943"/>
    <lineage>
        <taxon>Eukaryota</taxon>
        <taxon>Metazoa</taxon>
        <taxon>Ecdysozoa</taxon>
        <taxon>Arthropoda</taxon>
        <taxon>Chelicerata</taxon>
        <taxon>Arachnida</taxon>
        <taxon>Acari</taxon>
        <taxon>Parasitiformes</taxon>
        <taxon>Ixodida</taxon>
        <taxon>Ixodoidea</taxon>
        <taxon>Ixodidae</taxon>
        <taxon>Amblyomminae</taxon>
        <taxon>Amblyomma</taxon>
    </lineage>
</organism>
<dbReference type="InterPro" id="IPR038765">
    <property type="entry name" value="Papain-like_cys_pep_sf"/>
</dbReference>
<keyword evidence="11" id="KW-1185">Reference proteome</keyword>
<dbReference type="InterPro" id="IPR021905">
    <property type="entry name" value="DUF3517"/>
</dbReference>
<accession>A0AAQ4F5C9</accession>
<protein>
    <recommendedName>
        <fullName evidence="3">ubiquitinyl hydrolase 1</fullName>
        <ecNumber evidence="3">3.4.19.12</ecNumber>
    </recommendedName>
</protein>
<keyword evidence="5" id="KW-0833">Ubl conjugation pathway</keyword>
<feature type="compositionally biased region" description="Basic and acidic residues" evidence="8">
    <location>
        <begin position="2158"/>
        <end position="2170"/>
    </location>
</feature>
<evidence type="ECO:0000259" key="9">
    <source>
        <dbReference type="PROSITE" id="PS50235"/>
    </source>
</evidence>
<dbReference type="Gene3D" id="3.90.70.10">
    <property type="entry name" value="Cysteine proteinases"/>
    <property type="match status" value="1"/>
</dbReference>
<feature type="compositionally biased region" description="Low complexity" evidence="8">
    <location>
        <begin position="943"/>
        <end position="957"/>
    </location>
</feature>
<keyword evidence="7" id="KW-0788">Thiol protease</keyword>
<comment type="caution">
    <text evidence="10">The sequence shown here is derived from an EMBL/GenBank/DDBJ whole genome shotgun (WGS) entry which is preliminary data.</text>
</comment>
<dbReference type="PANTHER" id="PTHR24006">
    <property type="entry name" value="UBIQUITIN CARBOXYL-TERMINAL HYDROLASE"/>
    <property type="match status" value="1"/>
</dbReference>
<feature type="compositionally biased region" description="Acidic residues" evidence="8">
    <location>
        <begin position="474"/>
        <end position="487"/>
    </location>
</feature>
<dbReference type="PROSITE" id="PS50235">
    <property type="entry name" value="USP_3"/>
    <property type="match status" value="1"/>
</dbReference>
<comment type="similarity">
    <text evidence="2">Belongs to the peptidase C19 family.</text>
</comment>
<feature type="region of interest" description="Disordered" evidence="8">
    <location>
        <begin position="2148"/>
        <end position="2171"/>
    </location>
</feature>
<name>A0AAQ4F5C9_AMBAM</name>
<dbReference type="GO" id="GO:0009966">
    <property type="term" value="P:regulation of signal transduction"/>
    <property type="evidence" value="ECO:0007669"/>
    <property type="project" value="UniProtKB-ARBA"/>
</dbReference>
<dbReference type="Pfam" id="PF25010">
    <property type="entry name" value="ARM_UBP24_USP9X-Y"/>
    <property type="match status" value="1"/>
</dbReference>
<dbReference type="InterPro" id="IPR028889">
    <property type="entry name" value="USP"/>
</dbReference>
<evidence type="ECO:0000256" key="4">
    <source>
        <dbReference type="ARBA" id="ARBA00022670"/>
    </source>
</evidence>
<feature type="compositionally biased region" description="Acidic residues" evidence="8">
    <location>
        <begin position="558"/>
        <end position="584"/>
    </location>
</feature>
<reference evidence="10 11" key="1">
    <citation type="journal article" date="2023" name="Arcadia Sci">
        <title>De novo assembly of a long-read Amblyomma americanum tick genome.</title>
        <authorList>
            <person name="Chou S."/>
            <person name="Poskanzer K.E."/>
            <person name="Rollins M."/>
            <person name="Thuy-Boun P.S."/>
        </authorList>
    </citation>
    <scope>NUCLEOTIDE SEQUENCE [LARGE SCALE GENOMIC DNA]</scope>
    <source>
        <strain evidence="10">F_SG_1</strain>
        <tissue evidence="10">Salivary glands</tissue>
    </source>
</reference>
<dbReference type="SUPFAM" id="SSF48371">
    <property type="entry name" value="ARM repeat"/>
    <property type="match status" value="2"/>
</dbReference>
<feature type="region of interest" description="Disordered" evidence="8">
    <location>
        <begin position="451"/>
        <end position="510"/>
    </location>
</feature>
<feature type="region of interest" description="Disordered" evidence="8">
    <location>
        <begin position="940"/>
        <end position="961"/>
    </location>
</feature>
<dbReference type="FunFam" id="3.90.70.10:FF:000014">
    <property type="entry name" value="Ubiquitin carboxyl-terminal hydrolase 34"/>
    <property type="match status" value="1"/>
</dbReference>
<sequence>MCDVCCSLLELFEKYDAENACGQRSPLSKNDILVLCSYVQSWNQRQCTCCYKDPQSFDKFNAVIQGLLQTVLLLLRQLRQRLGAAEGPEAAEEAVLPDSQDGSQSAALEGWNLDDQEKLLHFASKVFLLNFPLYVAFKHSLHSKLEEVSQAEIAALSTVCDVNDLDIPVHLLRNVAHFCGQGGLSLLHACFQDVAPQRLPIGLAHALVSLVSNLKLWMNLPCVVQHLVPLRSSVIRYLCSRCEGELRGATSRSLFELMLGAVKDPLDVHLALDREGLELAFRCFVSPTLTMRLSGIAQINSHISMLNELCHSETMVGAQAMAKALANWLVEYRVVEHIFGPNLHVEVIKQSHLVLGLLASEGQLTNAHLDAVWAAGQLKHCGRQVLELLPPLMRSLRDGPALHLYSRLCALPPREHSEQTLLLASALTKHMWASSGKAARGRVSPFSQLAAARSHAGRSPVKAVSKKGFHEATDASEEEEDEEEEESPVAFPSQAAQVSGSKDCPQVGGLGEPEAMQVAMESSSDSQGSSPAHHPQGPVVAMAALKPWAAGQLAGDAHEDEEESGMSAGEEEEEEEETEEELSSEEEHLPVGTQRTPQILERALVGKARPPGLGGRPHSSREEGSALPVELSQSWHGADGPSLPSRALPARETSSPDGGGSCHSLEASNQSEKDLADFEGEEEGSSAWPRVIAASSRETTLTSPINASQVCQPGKTLLWDLLQDGKIEELGEELALEAEKVLCGLVCWYVDRTVRTQFIEGCLRNLAQSRSVVVSLRLLPKLLASFQQPREGADTHCVTMWAEREHGMMQLFLEDLVRYTNSHKKSSTPAHKLYTHREQIQVRLHFLSCIFSAGGSPEDFALSRDQVDVLWSCLALDPECGDELFSWLLSQVRSKEQHALSPDLFRHLLLHKLPQLPAASTSMTALHLLQQLSGSSRVAPMDPALLSPRPSSSSSSLEQDHCVSSSPQLASGIDQLWEIALRASSTDVSMAAIQYLNSFYLHAHQGTLEREEEFAQRCMHSLRTAADNLAEHPQEAEETILTVVQRALQLLKLHLEAFQRRYAFHLRRWQLRDGTGLSPHGAALQDPRGVGNCPLRIICQPAGLSHKTTLELQSWDLVGDLRAEVAHWWESVQPQLQPQSQPASDGGPAACLRMITQGQELTTDLDEKPLADLGFKDLQIVFVSVGAARQRRRAGPGLPEPASLLPCPPRERLPTLVLLRPTYLECLFSLMQLLGNVRTRNRAGEMVLHTKAQVLSRRVWEILTMLPTSPAVLRQFVQVAQEPEGAAVALQTLLNPEEPQKLMYSLQIVESLRQRGSRAHIVQPKENDVDMHSQNNGPCCSTTNEIGDDTKDMVFSVPLGPTWAEKFVECGGLRHLFDIFSSGVLHPHEGEEWNEWAEDCLACLLRVMYQLSVEGGGVDMMSEACQDSLSVDAILEQPRKKAKRQRRSNPDRMFVPRLGPVLLQMLSSSETLSLSRLLQGALGEGALLRDPHELRTGFWGRPQVVQCVMRLLASWAHSRPPPPGPPLLLQPPPGQGLDNWLRRIVLDDPDPAVRREACTGLYRLCLGVDADGRGGQTYIGPLLASLLDFLSAAQSMQPLHLDEGEKEPYGPGCRDYFFLVCQLVDNLEDEVSPDQKPLVDLDSLASRVAEAIFSRDVREVSLQGSQDDDGLYGLLSLATAVAKHNPPFKFSKQGQEFALGIMGCLFHVSSQGGMRRLLPKCKSSGVRAAAYDLLLELVRGSEDNFRLIHARLLQQHCPSEGMTRIRKGRFRRHESHSPYPWDYWPHEDGRSECGYVGLTNLGATCYLASCMQHLFMLPQARASILSAQTIAEGKHCQTLRELQRMFAYLLESERKAYNPRSFCKAYTMDHQPLNTGEQKDMVEFFTDLISKLEEMTPQLKELVKHLFCGVLSNNVVSLDCNHISRTLEEFYTLRCQVADMRNLYESMNELTVKDTLEGDNMYTCSQCGKKVRAEKRACIQRLPRILCFNTMRYTFNMVTMMKEKVNTHFSFPLRLDMSSYMESNLLPSQARQDNNGEVKTEAQEEDAGSYEYDLIGVTVHTGTADGGHYYSFIRERQNPGKDKWFLFNDAEVKPFDPSHIAAECFGGEMTSKTYDSVTDKFMDFSFEKTNSAYMLFYERCLTDKAENKKSAAQTASEKPAETSQEAKPETTLRLPSELAEWIWQDNMQFLQDKSIFDHTYFNFLYQMCGSIPQTLSCGEEATLLAAQLGTSFVLETLIHAKEKPTMAQWIELLTKQFNASKAACEWFLDHMAEDECWPVQILIRCPNQVVRQLFQRLCIHVINQLQPGHSSLYLQPYPDSDDSSDVDISQIGQYSCVTRFVRKLLALIEHGAKQHLRHLTEYFAFLLEFAKMGEEECQFLLSIEAISTIVSFYLGHKLDYVEMVSEEEDEEEEEEGGAPVSKCRPASLDKMVSLVHLLVEKSRAEDHRLQLSQGDYNALTGGKGFPFLYHQIRDNICLRQTCNLILSLCRWNESLAPHIINMIFSAVTKQPESSGPFFKLLSMLVEFAGGQPGVAPFTSLVLQRVWEATEYCPLQCLEWLTMQVPRNKLAHSWVLQSMDVWVEKFLIAHALQRVRNVAALLLVSLVPSSQFRQAFRSGRNGLTPHKDLPMSSEAASVMHQVYQFLLRLLKKAKVYVDPAVHGTAKLMYYFAVLTYCLVGKQEKLMFSPYFLDLWSLFQPGLSEPAIPVHHNKQTLLLFWYQACVDCPENVKLIVQNPHVTKNIAFNYILADHDDQDVVVFNRCMLPAYYGLLRLCCQQSRPFARQLAAHQNVQWAFKNITPYTTLYTAAVTELLKLMELFVSLPRGATDQEQREVGLFKRTTLTLYLGLDPRVCWATLVAALRILVTTPQDRLLALAAGGLPVLFQALHTLHVMYHEATACHVTGDLADLLSLVLELLRTCTSAGAAEPLTALRSWQQLGEGLRRLLTLLNSYVPPQVRVLCLEVLKELVTLLPRETVGTIVPLLASCHSSFLESNGLMTTGPYFPRRGQKTYPAKTTIRPQRPILQMFLHLSQLEASKGVDPEYDQALLDFFLPYHQFVETLFRAALSQGLVSQDLVNLSAMVSIEGVPLHIDLIPRLWLEILQGEKSAEFGEFLRNSTYCTNCVSAVLLEERGYLNNPMVFRLFSLLVPKVGKQVLKESVTNLILSRANALVTSDVAQDIKKHVHRITADLRAVLLVLSVHEGIAPACLGLADYLRSLESHCKNVLSQLEKETGKSDSDACPDSPPTKKPRTPPCENEERLTGPRSPAEPPPPTPSEADLLRPLLETVQALLKMLPSREQQSPTSSS</sequence>
<evidence type="ECO:0000256" key="7">
    <source>
        <dbReference type="ARBA" id="ARBA00022807"/>
    </source>
</evidence>
<feature type="region of interest" description="Disordered" evidence="8">
    <location>
        <begin position="3232"/>
        <end position="3284"/>
    </location>
</feature>
<keyword evidence="6" id="KW-0378">Hydrolase</keyword>
<dbReference type="EC" id="3.4.19.12" evidence="3"/>
<evidence type="ECO:0000256" key="1">
    <source>
        <dbReference type="ARBA" id="ARBA00000707"/>
    </source>
</evidence>
<evidence type="ECO:0000256" key="2">
    <source>
        <dbReference type="ARBA" id="ARBA00009085"/>
    </source>
</evidence>
<dbReference type="InterPro" id="IPR001394">
    <property type="entry name" value="Peptidase_C19_UCH"/>
</dbReference>
<evidence type="ECO:0000256" key="5">
    <source>
        <dbReference type="ARBA" id="ARBA00022786"/>
    </source>
</evidence>
<evidence type="ECO:0000313" key="11">
    <source>
        <dbReference type="Proteomes" id="UP001321473"/>
    </source>
</evidence>
<dbReference type="InterPro" id="IPR018200">
    <property type="entry name" value="USP_CS"/>
</dbReference>
<proteinExistence type="inferred from homology"/>
<feature type="region of interest" description="Disordered" evidence="8">
    <location>
        <begin position="518"/>
        <end position="537"/>
    </location>
</feature>
<dbReference type="GO" id="GO:0005829">
    <property type="term" value="C:cytosol"/>
    <property type="evidence" value="ECO:0007669"/>
    <property type="project" value="TreeGrafter"/>
</dbReference>
<dbReference type="Pfam" id="PF00443">
    <property type="entry name" value="UCH"/>
    <property type="match status" value="1"/>
</dbReference>
<dbReference type="GO" id="GO:0005634">
    <property type="term" value="C:nucleus"/>
    <property type="evidence" value="ECO:0007669"/>
    <property type="project" value="TreeGrafter"/>
</dbReference>
<feature type="compositionally biased region" description="Polar residues" evidence="8">
    <location>
        <begin position="520"/>
        <end position="530"/>
    </location>
</feature>
<dbReference type="SUPFAM" id="SSF54001">
    <property type="entry name" value="Cysteine proteinases"/>
    <property type="match status" value="1"/>
</dbReference>
<gene>
    <name evidence="10" type="ORF">V5799_016769</name>
</gene>
<evidence type="ECO:0000256" key="3">
    <source>
        <dbReference type="ARBA" id="ARBA00012759"/>
    </source>
</evidence>